<organism evidence="1 2">
    <name type="scientific">Smittium megazygosporum</name>
    <dbReference type="NCBI Taxonomy" id="133381"/>
    <lineage>
        <taxon>Eukaryota</taxon>
        <taxon>Fungi</taxon>
        <taxon>Fungi incertae sedis</taxon>
        <taxon>Zoopagomycota</taxon>
        <taxon>Kickxellomycotina</taxon>
        <taxon>Harpellomycetes</taxon>
        <taxon>Harpellales</taxon>
        <taxon>Legeriomycetaceae</taxon>
        <taxon>Smittium</taxon>
    </lineage>
</organism>
<dbReference type="AlphaFoldDB" id="A0A2T9ZH33"/>
<comment type="caution">
    <text evidence="1">The sequence shown here is derived from an EMBL/GenBank/DDBJ whole genome shotgun (WGS) entry which is preliminary data.</text>
</comment>
<evidence type="ECO:0000313" key="2">
    <source>
        <dbReference type="Proteomes" id="UP000245609"/>
    </source>
</evidence>
<dbReference type="Proteomes" id="UP000245609">
    <property type="component" value="Unassembled WGS sequence"/>
</dbReference>
<dbReference type="EMBL" id="MBFS01000181">
    <property type="protein sequence ID" value="PVV03895.1"/>
    <property type="molecule type" value="Genomic_DNA"/>
</dbReference>
<dbReference type="Gene3D" id="3.40.1190.20">
    <property type="match status" value="1"/>
</dbReference>
<dbReference type="InterPro" id="IPR029056">
    <property type="entry name" value="Ribokinase-like"/>
</dbReference>
<evidence type="ECO:0000313" key="1">
    <source>
        <dbReference type="EMBL" id="PVV03895.1"/>
    </source>
</evidence>
<gene>
    <name evidence="1" type="ORF">BB560_001610</name>
</gene>
<sequence length="135" mass="15283">MHMFVSAMKKTTGTKEAFKIPFPVLNGYFAGAGDLLNALILAFTDKVSKKYSRDPLCMDLDHIKEVLGSALALEYNFLSATLDHYQSTGKKIPLDVADFEPENPVENFELQIVQNRKLLDKDFHPFLSEEIIVWS</sequence>
<accession>A0A2T9ZH33</accession>
<proteinExistence type="predicted"/>
<keyword evidence="2" id="KW-1185">Reference proteome</keyword>
<name>A0A2T9ZH33_9FUNG</name>
<protein>
    <recommendedName>
        <fullName evidence="3">Pyridoxal kinase</fullName>
    </recommendedName>
</protein>
<reference evidence="1 2" key="1">
    <citation type="journal article" date="2018" name="MBio">
        <title>Comparative Genomics Reveals the Core Gene Toolbox for the Fungus-Insect Symbiosis.</title>
        <authorList>
            <person name="Wang Y."/>
            <person name="Stata M."/>
            <person name="Wang W."/>
            <person name="Stajich J.E."/>
            <person name="White M.M."/>
            <person name="Moncalvo J.M."/>
        </authorList>
    </citation>
    <scope>NUCLEOTIDE SEQUENCE [LARGE SCALE GENOMIC DNA]</scope>
    <source>
        <strain evidence="1 2">SC-DP-2</strain>
    </source>
</reference>
<evidence type="ECO:0008006" key="3">
    <source>
        <dbReference type="Google" id="ProtNLM"/>
    </source>
</evidence>
<dbReference type="STRING" id="133381.A0A2T9ZH33"/>